<dbReference type="Gene3D" id="2.60.40.2080">
    <property type="match status" value="1"/>
</dbReference>
<dbReference type="GO" id="GO:0016788">
    <property type="term" value="F:hydrolase activity, acting on ester bonds"/>
    <property type="evidence" value="ECO:0007669"/>
    <property type="project" value="InterPro"/>
</dbReference>
<proteinExistence type="predicted"/>
<evidence type="ECO:0000256" key="4">
    <source>
        <dbReference type="ARBA" id="ARBA00022833"/>
    </source>
</evidence>
<dbReference type="InterPro" id="IPR055438">
    <property type="entry name" value="AstE_AspA_cat"/>
</dbReference>
<dbReference type="PANTHER" id="PTHR37326">
    <property type="entry name" value="BLL3975 PROTEIN"/>
    <property type="match status" value="1"/>
</dbReference>
<keyword evidence="3" id="KW-0378">Hydrolase</keyword>
<sequence length="488" mass="54784">MVTSSYSIRTDTPHETDVYVYDSGQSGPTTMVVGGIHGNEPSGYRAATQIASWGVDRGKLVVLPRANEVAISRNSRYDDDGDLNRKFPPLSGDPETPLAQAIWKQVVKHDPDWMFDLHSARGIYKSGDGSVGQALFPTWTSPAREYGENTVADLNTEFGFTGDMRYLMGNTLDADRPMLMHRVAGMLDIPGYICETTRKDTTTSEQINWHLFCVEHVMNQYGQERVPQQSSVDYSAGMVTLDDYWQEFDVSDYYSHPAIVAPALSYNGRNPAHVRISGLTGSSFEARIEEWPYLDGSHTKAQAGYLMLNPGTYSTTNGRRIEVGRAQVNHEWESVSFENSFSTTPVLFAMPQTTAGSDPIVARIQNASPSGFQYRVQEQDAERATEYHYEEVVSWMAFEPGRGSLGSRDYEANTTIADDSWQNIQFSRSYQNPTFIADVMSYNGWNSTTIRWRNLTSSGVDLFIEEEQSADKETRHRDETVSYFVTEG</sequence>
<evidence type="ECO:0000313" key="7">
    <source>
        <dbReference type="Proteomes" id="UP000199126"/>
    </source>
</evidence>
<dbReference type="EMBL" id="FODV01000001">
    <property type="protein sequence ID" value="SEO19154.1"/>
    <property type="molecule type" value="Genomic_DNA"/>
</dbReference>
<dbReference type="AlphaFoldDB" id="A0A1H8MPJ7"/>
<evidence type="ECO:0000313" key="6">
    <source>
        <dbReference type="EMBL" id="SEO19154.1"/>
    </source>
</evidence>
<dbReference type="Proteomes" id="UP000199126">
    <property type="component" value="Unassembled WGS sequence"/>
</dbReference>
<comment type="cofactor">
    <cofactor evidence="1">
        <name>Zn(2+)</name>
        <dbReference type="ChEBI" id="CHEBI:29105"/>
    </cofactor>
</comment>
<keyword evidence="2" id="KW-0479">Metal-binding</keyword>
<dbReference type="SUPFAM" id="SSF53187">
    <property type="entry name" value="Zn-dependent exopeptidases"/>
    <property type="match status" value="1"/>
</dbReference>
<dbReference type="Gene3D" id="3.40.630.10">
    <property type="entry name" value="Zn peptidases"/>
    <property type="match status" value="1"/>
</dbReference>
<dbReference type="OrthoDB" id="170089at2157"/>
<feature type="domain" description="Succinylglutamate desuccinylase/Aspartoacylase catalytic" evidence="5">
    <location>
        <begin position="27"/>
        <end position="120"/>
    </location>
</feature>
<name>A0A1H8MPJ7_9EURY</name>
<protein>
    <submittedName>
        <fullName evidence="6">Succinylglutamate desuccinylase / Aspartoacylase family protein</fullName>
    </submittedName>
</protein>
<evidence type="ECO:0000259" key="5">
    <source>
        <dbReference type="Pfam" id="PF24827"/>
    </source>
</evidence>
<accession>A0A1H8MPJ7</accession>
<evidence type="ECO:0000256" key="2">
    <source>
        <dbReference type="ARBA" id="ARBA00022723"/>
    </source>
</evidence>
<dbReference type="GO" id="GO:0046872">
    <property type="term" value="F:metal ion binding"/>
    <property type="evidence" value="ECO:0007669"/>
    <property type="project" value="UniProtKB-KW"/>
</dbReference>
<keyword evidence="7" id="KW-1185">Reference proteome</keyword>
<dbReference type="PANTHER" id="PTHR37326:SF1">
    <property type="entry name" value="BLL3975 PROTEIN"/>
    <property type="match status" value="1"/>
</dbReference>
<dbReference type="InterPro" id="IPR037221">
    <property type="entry name" value="H-type_lectin_dom_sf"/>
</dbReference>
<evidence type="ECO:0000256" key="1">
    <source>
        <dbReference type="ARBA" id="ARBA00001947"/>
    </source>
</evidence>
<organism evidence="6 7">
    <name type="scientific">Halogranum amylolyticum</name>
    <dbReference type="NCBI Taxonomy" id="660520"/>
    <lineage>
        <taxon>Archaea</taxon>
        <taxon>Methanobacteriati</taxon>
        <taxon>Methanobacteriota</taxon>
        <taxon>Stenosarchaea group</taxon>
        <taxon>Halobacteria</taxon>
        <taxon>Halobacteriales</taxon>
        <taxon>Haloferacaceae</taxon>
    </lineage>
</organism>
<keyword evidence="4" id="KW-0862">Zinc</keyword>
<dbReference type="InterPro" id="IPR053138">
    <property type="entry name" value="N-alpha-Ac-DABA_deacetylase"/>
</dbReference>
<dbReference type="Pfam" id="PF24827">
    <property type="entry name" value="AstE_AspA_cat"/>
    <property type="match status" value="1"/>
</dbReference>
<gene>
    <name evidence="6" type="ORF">SAMN04487948_1012</name>
</gene>
<dbReference type="RefSeq" id="WP_089820441.1">
    <property type="nucleotide sequence ID" value="NZ_FODV01000001.1"/>
</dbReference>
<evidence type="ECO:0000256" key="3">
    <source>
        <dbReference type="ARBA" id="ARBA00022801"/>
    </source>
</evidence>
<reference evidence="7" key="1">
    <citation type="submission" date="2016-10" db="EMBL/GenBank/DDBJ databases">
        <authorList>
            <person name="Varghese N."/>
            <person name="Submissions S."/>
        </authorList>
    </citation>
    <scope>NUCLEOTIDE SEQUENCE [LARGE SCALE GENOMIC DNA]</scope>
    <source>
        <strain evidence="7">CGMCC 1.10121</strain>
    </source>
</reference>